<gene>
    <name evidence="6" type="ORF">E5676_scaffold284G00630</name>
    <name evidence="5" type="ORF">E6C27_scaffold43053G00230</name>
</gene>
<sequence length="626" mass="70915">MKKWPDKKRHPLEFRAEDQVLIKLKAEQVRFKGYKHQRLVRKYEGPVEVLKKIENALYRVALPAWMKIHPVIHVSNSKPTIKTSTTSSATIVYEEPPHVVFLVKGPIYLVCISCTEEPYESLRGQLELIYGQMILILTKSVNRCFERNPKFDMTSLLGGTDVVFSSLIHSFGWNPATFLHAYTCLPLAYGTRQAAGAILQDVADSGILFAILMCKHKVISIVGAQKASLHPDDMLLLANFVMSTESFRTSESFSPICLPRYNPMAFLYAYVHYFDVKRRSIAHSFLDQSSWMWELPSSVKTMDIRLTNVAKSVSEIQGEIGEIRSMLGQILKNMSIQSGKINREHAETTLKGGIRIQGKQDSGDDRAANIDFAVNKDENPTRNPGKNKIGEACFQEIRMKTNQIQETCIKQDSYHKNTFGENLQCKIPTLQVKEIIITILQQGHPSNECPQRKTIALEEADVGRTSLMKLTLWMTLNSCNPMMVISSLVSSNAFSSHPNLKLLLNDMHFFALATPQSLQGKLDNKERRNNSYEICIVPLSIGNPYQDQLVGDVLEMDVCHILLGHPWQYGNNVIHNGHDNTYEFSWTGKKVVLLFLGTTIMPNKSKKMPFHHTPTKNYILRSPNVS</sequence>
<dbReference type="PRINTS" id="PR01546">
    <property type="entry name" value="YEAST73DUF"/>
</dbReference>
<reference evidence="7 8" key="1">
    <citation type="submission" date="2019-08" db="EMBL/GenBank/DDBJ databases">
        <title>Draft genome sequences of two oriental melons (Cucumis melo L. var makuwa).</title>
        <authorList>
            <person name="Kwon S.-Y."/>
        </authorList>
    </citation>
    <scope>NUCLEOTIDE SEQUENCE [LARGE SCALE GENOMIC DNA]</scope>
    <source>
        <strain evidence="8">cv. Chang Bougi</strain>
        <strain evidence="7">cv. SW 3</strain>
        <tissue evidence="5">Leaf</tissue>
    </source>
</reference>
<dbReference type="Pfam" id="PF24626">
    <property type="entry name" value="SH3_Tf2-1"/>
    <property type="match status" value="1"/>
</dbReference>
<evidence type="ECO:0000259" key="3">
    <source>
        <dbReference type="Pfam" id="PF19037"/>
    </source>
</evidence>
<protein>
    <recommendedName>
        <fullName evidence="1">Vacuolar fusion protein MON1 homolog</fullName>
    </recommendedName>
</protein>
<dbReference type="Pfam" id="PF19036">
    <property type="entry name" value="Fuz_longin_1"/>
    <property type="match status" value="1"/>
</dbReference>
<dbReference type="Proteomes" id="UP000321393">
    <property type="component" value="Unassembled WGS sequence"/>
</dbReference>
<accession>A0A5A7SN13</accession>
<dbReference type="EMBL" id="SSTE01021314">
    <property type="protein sequence ID" value="KAA0032564.1"/>
    <property type="molecule type" value="Genomic_DNA"/>
</dbReference>
<dbReference type="EMBL" id="SSTD01006073">
    <property type="protein sequence ID" value="TYK20920.1"/>
    <property type="molecule type" value="Genomic_DNA"/>
</dbReference>
<dbReference type="InterPro" id="IPR056924">
    <property type="entry name" value="SH3_Tf2-1"/>
</dbReference>
<comment type="similarity">
    <text evidence="1">Belongs to the MON1/SAND family.</text>
</comment>
<dbReference type="PANTHER" id="PTHR13027">
    <property type="entry name" value="SAND PROTEIN-RELATED"/>
    <property type="match status" value="1"/>
</dbReference>
<evidence type="ECO:0000313" key="7">
    <source>
        <dbReference type="Proteomes" id="UP000321393"/>
    </source>
</evidence>
<dbReference type="InterPro" id="IPR004353">
    <property type="entry name" value="Mon1"/>
</dbReference>
<feature type="domain" description="FUZ/MON1/HPS1 second Longin" evidence="3">
    <location>
        <begin position="207"/>
        <end position="275"/>
    </location>
</feature>
<dbReference type="GO" id="GO:0016192">
    <property type="term" value="P:vesicle-mediated transport"/>
    <property type="evidence" value="ECO:0007669"/>
    <property type="project" value="InterPro"/>
</dbReference>
<evidence type="ECO:0000313" key="8">
    <source>
        <dbReference type="Proteomes" id="UP000321947"/>
    </source>
</evidence>
<evidence type="ECO:0000259" key="2">
    <source>
        <dbReference type="Pfam" id="PF19036"/>
    </source>
</evidence>
<dbReference type="PANTHER" id="PTHR13027:SF7">
    <property type="entry name" value="VACUOLAR FUSION PROTEIN MON1 HOMOLOG"/>
    <property type="match status" value="1"/>
</dbReference>
<dbReference type="AlphaFoldDB" id="A0A5A7SN13"/>
<evidence type="ECO:0000313" key="6">
    <source>
        <dbReference type="EMBL" id="TYK20920.1"/>
    </source>
</evidence>
<dbReference type="STRING" id="1194695.A0A5A7SN13"/>
<evidence type="ECO:0000256" key="1">
    <source>
        <dbReference type="RuleBase" id="RU367048"/>
    </source>
</evidence>
<comment type="function">
    <text evidence="1">Plays an important role in membrane trafficking through the secretory apparatus.</text>
</comment>
<dbReference type="InterPro" id="IPR043972">
    <property type="entry name" value="FUZ/MON1/HPS1_longin_1"/>
</dbReference>
<dbReference type="InterPro" id="IPR043971">
    <property type="entry name" value="FUZ/MON1/HPS1_longin_2"/>
</dbReference>
<evidence type="ECO:0000313" key="5">
    <source>
        <dbReference type="EMBL" id="KAA0032564.1"/>
    </source>
</evidence>
<proteinExistence type="inferred from homology"/>
<dbReference type="OrthoDB" id="272411at2759"/>
<comment type="caution">
    <text evidence="5">The sequence shown here is derived from an EMBL/GenBank/DDBJ whole genome shotgun (WGS) entry which is preliminary data.</text>
</comment>
<dbReference type="GO" id="GO:0006623">
    <property type="term" value="P:protein targeting to vacuole"/>
    <property type="evidence" value="ECO:0007669"/>
    <property type="project" value="UniProtKB-UniRule"/>
</dbReference>
<dbReference type="Proteomes" id="UP000321947">
    <property type="component" value="Unassembled WGS sequence"/>
</dbReference>
<feature type="domain" description="FUZ/MON1/HPS1 first Longin" evidence="2">
    <location>
        <begin position="98"/>
        <end position="167"/>
    </location>
</feature>
<name>A0A5A7SN13_CUCMM</name>
<dbReference type="Pfam" id="PF19037">
    <property type="entry name" value="Fuz_longin_2"/>
    <property type="match status" value="1"/>
</dbReference>
<evidence type="ECO:0000259" key="4">
    <source>
        <dbReference type="Pfam" id="PF24626"/>
    </source>
</evidence>
<feature type="domain" description="Tf2-1-like SH3-like" evidence="4">
    <location>
        <begin position="18"/>
        <end position="79"/>
    </location>
</feature>
<organism evidence="5 7">
    <name type="scientific">Cucumis melo var. makuwa</name>
    <name type="common">Oriental melon</name>
    <dbReference type="NCBI Taxonomy" id="1194695"/>
    <lineage>
        <taxon>Eukaryota</taxon>
        <taxon>Viridiplantae</taxon>
        <taxon>Streptophyta</taxon>
        <taxon>Embryophyta</taxon>
        <taxon>Tracheophyta</taxon>
        <taxon>Spermatophyta</taxon>
        <taxon>Magnoliopsida</taxon>
        <taxon>eudicotyledons</taxon>
        <taxon>Gunneridae</taxon>
        <taxon>Pentapetalae</taxon>
        <taxon>rosids</taxon>
        <taxon>fabids</taxon>
        <taxon>Cucurbitales</taxon>
        <taxon>Cucurbitaceae</taxon>
        <taxon>Benincaseae</taxon>
        <taxon>Cucumis</taxon>
    </lineage>
</organism>